<sequence>MYSTLQSISNDSSLLLCLRTCVCIVIVVKLILGSTYQWLCSGLTFTSKVLLHSDAVLWFQVFLSFIFVWISSIFCLQVLVCTVALE</sequence>
<keyword evidence="1" id="KW-1133">Transmembrane helix</keyword>
<keyword evidence="1" id="KW-0472">Membrane</keyword>
<reference evidence="2" key="2">
    <citation type="journal article" date="2015" name="Fish Shellfish Immunol.">
        <title>Early steps in the European eel (Anguilla anguilla)-Vibrio vulnificus interaction in the gills: Role of the RtxA13 toxin.</title>
        <authorList>
            <person name="Callol A."/>
            <person name="Pajuelo D."/>
            <person name="Ebbesson L."/>
            <person name="Teles M."/>
            <person name="MacKenzie S."/>
            <person name="Amaro C."/>
        </authorList>
    </citation>
    <scope>NUCLEOTIDE SEQUENCE</scope>
</reference>
<dbReference type="EMBL" id="GBXM01018497">
    <property type="protein sequence ID" value="JAH90080.1"/>
    <property type="molecule type" value="Transcribed_RNA"/>
</dbReference>
<reference evidence="2" key="1">
    <citation type="submission" date="2014-11" db="EMBL/GenBank/DDBJ databases">
        <authorList>
            <person name="Amaro Gonzalez C."/>
        </authorList>
    </citation>
    <scope>NUCLEOTIDE SEQUENCE</scope>
</reference>
<feature type="transmembrane region" description="Helical" evidence="1">
    <location>
        <begin position="56"/>
        <end position="85"/>
    </location>
</feature>
<protein>
    <submittedName>
        <fullName evidence="2">Uncharacterized protein</fullName>
    </submittedName>
</protein>
<name>A0A0E9WKG3_ANGAN</name>
<evidence type="ECO:0000256" key="1">
    <source>
        <dbReference type="SAM" id="Phobius"/>
    </source>
</evidence>
<accession>A0A0E9WKG3</accession>
<proteinExistence type="predicted"/>
<dbReference type="AlphaFoldDB" id="A0A0E9WKG3"/>
<organism evidence="2">
    <name type="scientific">Anguilla anguilla</name>
    <name type="common">European freshwater eel</name>
    <name type="synonym">Muraena anguilla</name>
    <dbReference type="NCBI Taxonomy" id="7936"/>
    <lineage>
        <taxon>Eukaryota</taxon>
        <taxon>Metazoa</taxon>
        <taxon>Chordata</taxon>
        <taxon>Craniata</taxon>
        <taxon>Vertebrata</taxon>
        <taxon>Euteleostomi</taxon>
        <taxon>Actinopterygii</taxon>
        <taxon>Neopterygii</taxon>
        <taxon>Teleostei</taxon>
        <taxon>Anguilliformes</taxon>
        <taxon>Anguillidae</taxon>
        <taxon>Anguilla</taxon>
    </lineage>
</organism>
<evidence type="ECO:0000313" key="2">
    <source>
        <dbReference type="EMBL" id="JAH90080.1"/>
    </source>
</evidence>
<keyword evidence="1" id="KW-0812">Transmembrane</keyword>
<feature type="transmembrane region" description="Helical" evidence="1">
    <location>
        <begin position="12"/>
        <end position="36"/>
    </location>
</feature>